<name>A8M4U9_SALAI</name>
<dbReference type="SUPFAM" id="SSF56214">
    <property type="entry name" value="4'-phosphopantetheinyl transferase"/>
    <property type="match status" value="1"/>
</dbReference>
<keyword evidence="2 4" id="KW-0808">Transferase</keyword>
<dbReference type="GO" id="GO:0008897">
    <property type="term" value="F:holo-[acyl-carrier-protein] synthase activity"/>
    <property type="evidence" value="ECO:0007669"/>
    <property type="project" value="InterPro"/>
</dbReference>
<dbReference type="InterPro" id="IPR050559">
    <property type="entry name" value="P-Pant_transferase_sf"/>
</dbReference>
<dbReference type="STRING" id="391037.Sare_2680"/>
<dbReference type="GO" id="GO:0000287">
    <property type="term" value="F:magnesium ion binding"/>
    <property type="evidence" value="ECO:0007669"/>
    <property type="project" value="InterPro"/>
</dbReference>
<dbReference type="PANTHER" id="PTHR12215">
    <property type="entry name" value="PHOSPHOPANTETHEINE TRANSFERASE"/>
    <property type="match status" value="1"/>
</dbReference>
<sequence>MPGQDTVYVWIGRGIGTRPVPAGRLLRQAAAGVLGCPEADLVVSHRPGGAPLVERGTGLGRVTVPASVSRHGGVTVVAVRADGPVGVDVERHRCLPALGLARRWYDPSEVAWLAARPEAGRDRDFLRLWTAKEAVGKALGVGLRAGGSRRRMPVPDTGRLLPVPDVAGMWVGHLDSSGALVLAVAVVGGEAEVVVVEEA</sequence>
<dbReference type="Gene3D" id="3.90.470.20">
    <property type="entry name" value="4'-phosphopantetheinyl transferase domain"/>
    <property type="match status" value="1"/>
</dbReference>
<dbReference type="PANTHER" id="PTHR12215:SF10">
    <property type="entry name" value="L-AMINOADIPATE-SEMIALDEHYDE DEHYDROGENASE-PHOSPHOPANTETHEINYL TRANSFERASE"/>
    <property type="match status" value="1"/>
</dbReference>
<reference evidence="4" key="1">
    <citation type="submission" date="2007-10" db="EMBL/GenBank/DDBJ databases">
        <title>Complete sequence of Salinispora arenicola CNS-205.</title>
        <authorList>
            <consortium name="US DOE Joint Genome Institute"/>
            <person name="Copeland A."/>
            <person name="Lucas S."/>
            <person name="Lapidus A."/>
            <person name="Barry K."/>
            <person name="Glavina del Rio T."/>
            <person name="Dalin E."/>
            <person name="Tice H."/>
            <person name="Pitluck S."/>
            <person name="Foster B."/>
            <person name="Schmutz J."/>
            <person name="Larimer F."/>
            <person name="Land M."/>
            <person name="Hauser L."/>
            <person name="Kyrpides N."/>
            <person name="Ivanova N."/>
            <person name="Jensen P.R."/>
            <person name="Moore B.S."/>
            <person name="Penn K."/>
            <person name="Jenkins C."/>
            <person name="Udwary D."/>
            <person name="Xiang L."/>
            <person name="Gontang E."/>
            <person name="Richardson P."/>
        </authorList>
    </citation>
    <scope>NUCLEOTIDE SEQUENCE [LARGE SCALE GENOMIC DNA]</scope>
    <source>
        <strain evidence="4">CNS-205</strain>
    </source>
</reference>
<feature type="domain" description="4'-phosphopantetheinyl transferase" evidence="3">
    <location>
        <begin position="84"/>
        <end position="146"/>
    </location>
</feature>
<gene>
    <name evidence="4" type="ordered locus">Sare_2680</name>
</gene>
<organism evidence="4">
    <name type="scientific">Salinispora arenicola (strain CNS-205)</name>
    <dbReference type="NCBI Taxonomy" id="391037"/>
    <lineage>
        <taxon>Bacteria</taxon>
        <taxon>Bacillati</taxon>
        <taxon>Actinomycetota</taxon>
        <taxon>Actinomycetes</taxon>
        <taxon>Micromonosporales</taxon>
        <taxon>Micromonosporaceae</taxon>
        <taxon>Salinispora</taxon>
    </lineage>
</organism>
<dbReference type="HOGENOM" id="CLU_1224038_0_0_11"/>
<comment type="similarity">
    <text evidence="1">Belongs to the P-Pant transferase superfamily. Gsp/Sfp/HetI/AcpT family.</text>
</comment>
<dbReference type="GO" id="GO:0019878">
    <property type="term" value="P:lysine biosynthetic process via aminoadipic acid"/>
    <property type="evidence" value="ECO:0007669"/>
    <property type="project" value="TreeGrafter"/>
</dbReference>
<dbReference type="GO" id="GO:0005829">
    <property type="term" value="C:cytosol"/>
    <property type="evidence" value="ECO:0007669"/>
    <property type="project" value="TreeGrafter"/>
</dbReference>
<dbReference type="KEGG" id="saq:Sare_2680"/>
<evidence type="ECO:0000256" key="2">
    <source>
        <dbReference type="ARBA" id="ARBA00022679"/>
    </source>
</evidence>
<protein>
    <submittedName>
        <fullName evidence="4">4'-phosphopantetheinyl transferase</fullName>
    </submittedName>
</protein>
<proteinExistence type="inferred from homology"/>
<evidence type="ECO:0000259" key="3">
    <source>
        <dbReference type="Pfam" id="PF01648"/>
    </source>
</evidence>
<dbReference type="Pfam" id="PF01648">
    <property type="entry name" value="ACPS"/>
    <property type="match status" value="1"/>
</dbReference>
<dbReference type="InterPro" id="IPR008278">
    <property type="entry name" value="4-PPantetheinyl_Trfase_dom"/>
</dbReference>
<dbReference type="InterPro" id="IPR037143">
    <property type="entry name" value="4-PPantetheinyl_Trfase_dom_sf"/>
</dbReference>
<evidence type="ECO:0000313" key="4">
    <source>
        <dbReference type="EMBL" id="ABV98517.1"/>
    </source>
</evidence>
<accession>A8M4U9</accession>
<evidence type="ECO:0000256" key="1">
    <source>
        <dbReference type="ARBA" id="ARBA00010990"/>
    </source>
</evidence>
<dbReference type="eggNOG" id="COG2091">
    <property type="taxonomic scope" value="Bacteria"/>
</dbReference>
<dbReference type="EMBL" id="CP000850">
    <property type="protein sequence ID" value="ABV98517.1"/>
    <property type="molecule type" value="Genomic_DNA"/>
</dbReference>
<dbReference type="AlphaFoldDB" id="A8M4U9"/>